<dbReference type="PANTHER" id="PTHR21261:SF5">
    <property type="entry name" value="BEATEN PATH VA, ISOFORM A-RELATED"/>
    <property type="match status" value="1"/>
</dbReference>
<protein>
    <recommendedName>
        <fullName evidence="2">Ig-like domain-containing protein</fullName>
    </recommendedName>
</protein>
<dbReference type="PANTHER" id="PTHR21261">
    <property type="entry name" value="BEAT PROTEIN"/>
    <property type="match status" value="1"/>
</dbReference>
<dbReference type="FunFam" id="2.60.40.10:FF:000437">
    <property type="entry name" value="Beat-IIIc, isoform A"/>
    <property type="match status" value="1"/>
</dbReference>
<keyword evidence="1" id="KW-0732">Signal</keyword>
<gene>
    <name evidence="3" type="ORF">PYX00_007621</name>
</gene>
<dbReference type="InterPro" id="IPR013783">
    <property type="entry name" value="Ig-like_fold"/>
</dbReference>
<feature type="chain" id="PRO_5043957486" description="Ig-like domain-containing protein" evidence="1">
    <location>
        <begin position="18"/>
        <end position="273"/>
    </location>
</feature>
<evidence type="ECO:0000313" key="3">
    <source>
        <dbReference type="EMBL" id="KAL0270103.1"/>
    </source>
</evidence>
<dbReference type="EMBL" id="JARGDH010000004">
    <property type="protein sequence ID" value="KAL0270103.1"/>
    <property type="molecule type" value="Genomic_DNA"/>
</dbReference>
<evidence type="ECO:0000256" key="1">
    <source>
        <dbReference type="SAM" id="SignalP"/>
    </source>
</evidence>
<organism evidence="3">
    <name type="scientific">Menopon gallinae</name>
    <name type="common">poultry shaft louse</name>
    <dbReference type="NCBI Taxonomy" id="328185"/>
    <lineage>
        <taxon>Eukaryota</taxon>
        <taxon>Metazoa</taxon>
        <taxon>Ecdysozoa</taxon>
        <taxon>Arthropoda</taxon>
        <taxon>Hexapoda</taxon>
        <taxon>Insecta</taxon>
        <taxon>Pterygota</taxon>
        <taxon>Neoptera</taxon>
        <taxon>Paraneoptera</taxon>
        <taxon>Psocodea</taxon>
        <taxon>Troctomorpha</taxon>
        <taxon>Phthiraptera</taxon>
        <taxon>Amblycera</taxon>
        <taxon>Menoponidae</taxon>
        <taxon>Menopon</taxon>
    </lineage>
</organism>
<evidence type="ECO:0000259" key="2">
    <source>
        <dbReference type="PROSITE" id="PS50835"/>
    </source>
</evidence>
<dbReference type="InterPro" id="IPR007110">
    <property type="entry name" value="Ig-like_dom"/>
</dbReference>
<dbReference type="InterPro" id="IPR036179">
    <property type="entry name" value="Ig-like_dom_sf"/>
</dbReference>
<sequence>MLLRHAFFILFIPLTCCLNLLELRIPEVADVREEAVLSCLYDLGGDKLYSVKWYKEELEFYRFMPDNHPQVQTFPVEGIHVVENKSNVTVITLSPLEYRSSGIYKCEVSSERPHFKTVVRSANMTVLALPKAEPRIDGIREIYLLGDYVEGNCTSSPSYPLAEVQWLINDRKAKDWFVEPYKPVKTRDSLGLEYHSLGLRFQIDMNHYQERSQVLTLTCQETLAGRTKSRVATIHLSRLLTNQKFAQEQLNRGGVTTIAKQLTVLAVLLLISL</sequence>
<dbReference type="AlphaFoldDB" id="A0AAW2HKE0"/>
<dbReference type="Gene3D" id="2.60.40.10">
    <property type="entry name" value="Immunoglobulins"/>
    <property type="match status" value="1"/>
</dbReference>
<accession>A0AAW2HKE0</accession>
<dbReference type="SUPFAM" id="SSF48726">
    <property type="entry name" value="Immunoglobulin"/>
    <property type="match status" value="1"/>
</dbReference>
<feature type="domain" description="Ig-like" evidence="2">
    <location>
        <begin position="13"/>
        <end position="125"/>
    </location>
</feature>
<proteinExistence type="predicted"/>
<comment type="caution">
    <text evidence="3">The sequence shown here is derived from an EMBL/GenBank/DDBJ whole genome shotgun (WGS) entry which is preliminary data.</text>
</comment>
<feature type="signal peptide" evidence="1">
    <location>
        <begin position="1"/>
        <end position="17"/>
    </location>
</feature>
<dbReference type="PROSITE" id="PS50835">
    <property type="entry name" value="IG_LIKE"/>
    <property type="match status" value="1"/>
</dbReference>
<reference evidence="3" key="1">
    <citation type="journal article" date="2024" name="Gigascience">
        <title>Chromosome-level genome of the poultry shaft louse Menopon gallinae provides insight into the host-switching and adaptive evolution of parasitic lice.</title>
        <authorList>
            <person name="Xu Y."/>
            <person name="Ma L."/>
            <person name="Liu S."/>
            <person name="Liang Y."/>
            <person name="Liu Q."/>
            <person name="He Z."/>
            <person name="Tian L."/>
            <person name="Duan Y."/>
            <person name="Cai W."/>
            <person name="Li H."/>
            <person name="Song F."/>
        </authorList>
    </citation>
    <scope>NUCLEOTIDE SEQUENCE</scope>
    <source>
        <strain evidence="3">Cailab_2023a</strain>
    </source>
</reference>
<name>A0AAW2HKE0_9NEOP</name>